<accession>A0ABR8JFW0</accession>
<name>A0ABR8JFW0_9BACT</name>
<proteinExistence type="predicted"/>
<reference evidence="2 3" key="1">
    <citation type="submission" date="2020-09" db="EMBL/GenBank/DDBJ databases">
        <authorList>
            <person name="Kim M.K."/>
        </authorList>
    </citation>
    <scope>NUCLEOTIDE SEQUENCE [LARGE SCALE GENOMIC DNA]</scope>
    <source>
        <strain evidence="2 3">BT646</strain>
    </source>
</reference>
<feature type="transmembrane region" description="Helical" evidence="1">
    <location>
        <begin position="51"/>
        <end position="71"/>
    </location>
</feature>
<keyword evidence="3" id="KW-1185">Reference proteome</keyword>
<dbReference type="EMBL" id="JACWZZ010000002">
    <property type="protein sequence ID" value="MBD2715761.1"/>
    <property type="molecule type" value="Genomic_DNA"/>
</dbReference>
<comment type="caution">
    <text evidence="2">The sequence shown here is derived from an EMBL/GenBank/DDBJ whole genome shotgun (WGS) entry which is preliminary data.</text>
</comment>
<gene>
    <name evidence="2" type="ORF">IC231_12005</name>
</gene>
<sequence length="85" mass="9367">MKAPQDLTQLTIEELYARKQKLQGAIIGLGIVMGVALAIILYVVILKKRSYGLLVVGSAAFVTLMPGVVAYNQIREELKRRQAPQ</sequence>
<feature type="transmembrane region" description="Helical" evidence="1">
    <location>
        <begin position="25"/>
        <end position="45"/>
    </location>
</feature>
<evidence type="ECO:0000313" key="2">
    <source>
        <dbReference type="EMBL" id="MBD2715761.1"/>
    </source>
</evidence>
<dbReference type="RefSeq" id="WP_190784730.1">
    <property type="nucleotide sequence ID" value="NZ_JACWZZ010000002.1"/>
</dbReference>
<dbReference type="Proteomes" id="UP000642468">
    <property type="component" value="Unassembled WGS sequence"/>
</dbReference>
<keyword evidence="1" id="KW-0472">Membrane</keyword>
<evidence type="ECO:0000313" key="3">
    <source>
        <dbReference type="Proteomes" id="UP000642468"/>
    </source>
</evidence>
<organism evidence="2 3">
    <name type="scientific">Hymenobacter duratus</name>
    <dbReference type="NCBI Taxonomy" id="2771356"/>
    <lineage>
        <taxon>Bacteria</taxon>
        <taxon>Pseudomonadati</taxon>
        <taxon>Bacteroidota</taxon>
        <taxon>Cytophagia</taxon>
        <taxon>Cytophagales</taxon>
        <taxon>Hymenobacteraceae</taxon>
        <taxon>Hymenobacter</taxon>
    </lineage>
</organism>
<evidence type="ECO:0000256" key="1">
    <source>
        <dbReference type="SAM" id="Phobius"/>
    </source>
</evidence>
<protein>
    <recommendedName>
        <fullName evidence="4">Redox-active disulfide protein 2</fullName>
    </recommendedName>
</protein>
<evidence type="ECO:0008006" key="4">
    <source>
        <dbReference type="Google" id="ProtNLM"/>
    </source>
</evidence>
<keyword evidence="1" id="KW-0812">Transmembrane</keyword>
<keyword evidence="1" id="KW-1133">Transmembrane helix</keyword>